<gene>
    <name evidence="3" type="ORF">TWF696_008432</name>
</gene>
<sequence>MASRPEPAMPPVADSSHRSAPTPGSQAPTVPATDALNTMQLPSLTAAAPLLLRIVSHNIRYATTAPFRGEELWPIRLPHLSSQLHHLTAASPTIPTLLHLQEVLHSQLLDVLVSLNADLPPSSHWSHIGVHRSDGALAGEASPILYQPSILTPLSNHTTWLSPTPDVPSKGWDASSIRIVTHGIFHHIPTDTKLAFLSTHLDDQGTEARLHAAEMLIKIIAEYRAQGLHVVLAGDFNSQPQQEAYRRMTASDSGVVDVRGQVKDNKVYGENNTYTGFGYEDEPQSVIDFIFVDADSSASSGNTTAGEGKGDGRKWKVNGYAVMPNKFADVGVFISDHRAVVADLELS</sequence>
<dbReference type="GO" id="GO:0000175">
    <property type="term" value="F:3'-5'-RNA exonuclease activity"/>
    <property type="evidence" value="ECO:0007669"/>
    <property type="project" value="TreeGrafter"/>
</dbReference>
<evidence type="ECO:0000256" key="1">
    <source>
        <dbReference type="SAM" id="MobiDB-lite"/>
    </source>
</evidence>
<keyword evidence="4" id="KW-1185">Reference proteome</keyword>
<protein>
    <recommendedName>
        <fullName evidence="2">Endonuclease/exonuclease/phosphatase domain-containing protein</fullName>
    </recommendedName>
</protein>
<feature type="compositionally biased region" description="Polar residues" evidence="1">
    <location>
        <begin position="18"/>
        <end position="28"/>
    </location>
</feature>
<dbReference type="InterPro" id="IPR050410">
    <property type="entry name" value="CCR4/nocturin_mRNA_transcr"/>
</dbReference>
<proteinExistence type="predicted"/>
<name>A0AAV9UJK2_9PEZI</name>
<dbReference type="Proteomes" id="UP001375240">
    <property type="component" value="Unassembled WGS sequence"/>
</dbReference>
<dbReference type="InterPro" id="IPR005135">
    <property type="entry name" value="Endo/exonuclease/phosphatase"/>
</dbReference>
<dbReference type="CDD" id="cd09083">
    <property type="entry name" value="EEP-1"/>
    <property type="match status" value="1"/>
</dbReference>
<evidence type="ECO:0000259" key="2">
    <source>
        <dbReference type="Pfam" id="PF03372"/>
    </source>
</evidence>
<dbReference type="EMBL" id="JAVHNQ010000007">
    <property type="protein sequence ID" value="KAK6341354.1"/>
    <property type="molecule type" value="Genomic_DNA"/>
</dbReference>
<feature type="domain" description="Endonuclease/exonuclease/phosphatase" evidence="2">
    <location>
        <begin position="180"/>
        <end position="297"/>
    </location>
</feature>
<dbReference type="InterPro" id="IPR036691">
    <property type="entry name" value="Endo/exonu/phosph_ase_sf"/>
</dbReference>
<accession>A0AAV9UJK2</accession>
<organism evidence="3 4">
    <name type="scientific">Orbilia brochopaga</name>
    <dbReference type="NCBI Taxonomy" id="3140254"/>
    <lineage>
        <taxon>Eukaryota</taxon>
        <taxon>Fungi</taxon>
        <taxon>Dikarya</taxon>
        <taxon>Ascomycota</taxon>
        <taxon>Pezizomycotina</taxon>
        <taxon>Orbiliomycetes</taxon>
        <taxon>Orbiliales</taxon>
        <taxon>Orbiliaceae</taxon>
        <taxon>Orbilia</taxon>
    </lineage>
</organism>
<evidence type="ECO:0000313" key="4">
    <source>
        <dbReference type="Proteomes" id="UP001375240"/>
    </source>
</evidence>
<dbReference type="Gene3D" id="3.60.10.10">
    <property type="entry name" value="Endonuclease/exonuclease/phosphatase"/>
    <property type="match status" value="1"/>
</dbReference>
<evidence type="ECO:0000313" key="3">
    <source>
        <dbReference type="EMBL" id="KAK6341354.1"/>
    </source>
</evidence>
<dbReference type="SUPFAM" id="SSF56219">
    <property type="entry name" value="DNase I-like"/>
    <property type="match status" value="1"/>
</dbReference>
<dbReference type="AlphaFoldDB" id="A0AAV9UJK2"/>
<dbReference type="Pfam" id="PF03372">
    <property type="entry name" value="Exo_endo_phos"/>
    <property type="match status" value="1"/>
</dbReference>
<feature type="region of interest" description="Disordered" evidence="1">
    <location>
        <begin position="1"/>
        <end position="32"/>
    </location>
</feature>
<comment type="caution">
    <text evidence="3">The sequence shown here is derived from an EMBL/GenBank/DDBJ whole genome shotgun (WGS) entry which is preliminary data.</text>
</comment>
<dbReference type="PANTHER" id="PTHR12121">
    <property type="entry name" value="CARBON CATABOLITE REPRESSOR PROTEIN 4"/>
    <property type="match status" value="1"/>
</dbReference>
<reference evidence="3 4" key="1">
    <citation type="submission" date="2019-10" db="EMBL/GenBank/DDBJ databases">
        <authorList>
            <person name="Palmer J.M."/>
        </authorList>
    </citation>
    <scope>NUCLEOTIDE SEQUENCE [LARGE SCALE GENOMIC DNA]</scope>
    <source>
        <strain evidence="3 4">TWF696</strain>
    </source>
</reference>
<dbReference type="PANTHER" id="PTHR12121:SF36">
    <property type="entry name" value="ENDONUCLEASE_EXONUCLEASE_PHOSPHATASE DOMAIN-CONTAINING PROTEIN"/>
    <property type="match status" value="1"/>
</dbReference>